<dbReference type="SUPFAM" id="SSF56112">
    <property type="entry name" value="Protein kinase-like (PK-like)"/>
    <property type="match status" value="1"/>
</dbReference>
<gene>
    <name evidence="2" type="ORF">G3574_21660</name>
</gene>
<keyword evidence="2" id="KW-0808">Transferase</keyword>
<proteinExistence type="predicted"/>
<dbReference type="InterPro" id="IPR002575">
    <property type="entry name" value="Aminoglycoside_PTrfase"/>
</dbReference>
<feature type="domain" description="Aminoglycoside phosphotransferase" evidence="1">
    <location>
        <begin position="39"/>
        <end position="266"/>
    </location>
</feature>
<dbReference type="InterPro" id="IPR011009">
    <property type="entry name" value="Kinase-like_dom_sf"/>
</dbReference>
<dbReference type="GO" id="GO:0016740">
    <property type="term" value="F:transferase activity"/>
    <property type="evidence" value="ECO:0007669"/>
    <property type="project" value="UniProtKB-KW"/>
</dbReference>
<organism evidence="2 3">
    <name type="scientific">Noviherbaspirillum galbum</name>
    <dbReference type="NCBI Taxonomy" id="2709383"/>
    <lineage>
        <taxon>Bacteria</taxon>
        <taxon>Pseudomonadati</taxon>
        <taxon>Pseudomonadota</taxon>
        <taxon>Betaproteobacteria</taxon>
        <taxon>Burkholderiales</taxon>
        <taxon>Oxalobacteraceae</taxon>
        <taxon>Noviherbaspirillum</taxon>
    </lineage>
</organism>
<dbReference type="CDD" id="cd05154">
    <property type="entry name" value="ACAD10_11_N-like"/>
    <property type="match status" value="1"/>
</dbReference>
<sequence length="354" mass="39401">MSATATEDQPISQRQDFDAGRLEQYLEGHVAGFRGPLQARRFSEGQSNPTYLLETPDRRYVLRKKPAGTLLPSAHAVEREYRVISALRDSGVPVARTYCLCEDSAVIGTPFYVMEFVGGRVLWDPTLPGMQPSERAAIYDDMNRVIAALHGIDPAAVGLGDFGRPGNFFERQIARWTKQYRASETETIDAMESLIGWLPANIPQSEETAIVHGDLRLDNLIFHPAEPRIVAMLDWELSTLGHPLADFAYHALTWRLSADEFRGMRGADLASLGIPGEQAYLGQYCRRTGRAAVPQAEWNFYLAYSMFRLAAILQGILKRAHDGNASSAQAFETGRKARAIAEAGWRQVTATRQQ</sequence>
<dbReference type="InterPro" id="IPR041726">
    <property type="entry name" value="ACAD10_11_N"/>
</dbReference>
<evidence type="ECO:0000313" key="2">
    <source>
        <dbReference type="EMBL" id="NEX63692.1"/>
    </source>
</evidence>
<evidence type="ECO:0000259" key="1">
    <source>
        <dbReference type="Pfam" id="PF01636"/>
    </source>
</evidence>
<dbReference type="Pfam" id="PF01636">
    <property type="entry name" value="APH"/>
    <property type="match status" value="1"/>
</dbReference>
<dbReference type="RefSeq" id="WP_163967627.1">
    <property type="nucleotide sequence ID" value="NZ_JAAIVB010000074.1"/>
</dbReference>
<evidence type="ECO:0000313" key="3">
    <source>
        <dbReference type="Proteomes" id="UP000482155"/>
    </source>
</evidence>
<reference evidence="2 3" key="1">
    <citation type="submission" date="2020-02" db="EMBL/GenBank/DDBJ databases">
        <authorList>
            <person name="Kim M.K."/>
        </authorList>
    </citation>
    <scope>NUCLEOTIDE SEQUENCE [LARGE SCALE GENOMIC DNA]</scope>
    <source>
        <strain evidence="2 3">17J57-3</strain>
    </source>
</reference>
<dbReference type="Proteomes" id="UP000482155">
    <property type="component" value="Unassembled WGS sequence"/>
</dbReference>
<dbReference type="PANTHER" id="PTHR47829:SF3">
    <property type="entry name" value="AMINOGLYCOSIDE PHOSPHOTRANSFERASE DOMAIN-CONTAINING PROTEIN"/>
    <property type="match status" value="1"/>
</dbReference>
<protein>
    <submittedName>
        <fullName evidence="2">Phosphotransferase</fullName>
    </submittedName>
</protein>
<name>A0A6B3SYD5_9BURK</name>
<dbReference type="InterPro" id="IPR052898">
    <property type="entry name" value="ACAD10-like"/>
</dbReference>
<dbReference type="Gene3D" id="3.90.1200.10">
    <property type="match status" value="1"/>
</dbReference>
<keyword evidence="3" id="KW-1185">Reference proteome</keyword>
<dbReference type="PANTHER" id="PTHR47829">
    <property type="entry name" value="HYDROLASE, PUTATIVE (AFU_ORTHOLOGUE AFUA_1G12880)-RELATED"/>
    <property type="match status" value="1"/>
</dbReference>
<dbReference type="AlphaFoldDB" id="A0A6B3SYD5"/>
<dbReference type="EMBL" id="JAAIVB010000074">
    <property type="protein sequence ID" value="NEX63692.1"/>
    <property type="molecule type" value="Genomic_DNA"/>
</dbReference>
<comment type="caution">
    <text evidence="2">The sequence shown here is derived from an EMBL/GenBank/DDBJ whole genome shotgun (WGS) entry which is preliminary data.</text>
</comment>
<dbReference type="Gene3D" id="3.30.200.20">
    <property type="entry name" value="Phosphorylase Kinase, domain 1"/>
    <property type="match status" value="1"/>
</dbReference>
<accession>A0A6B3SYD5</accession>